<dbReference type="AlphaFoldDB" id="H3KBT6"/>
<sequence>MSGTISRSQTMGLNRQDKAAVIEEVSGIVAASSAIVIAEYRGLSVEAVTKLRADARKNNVTLRVVKNTLVRRAVEGTEFAGLADQFVGPLVYAFSADPVAAAKVLVNFAKDNDKLVIKGGAMANFVMDVEAVKNLASMPSREELLAKLMATMNEPIAKFVRTINEVPARFVRTVAAVRDAKDQAA</sequence>
<keyword evidence="8" id="KW-1185">Reference proteome</keyword>
<dbReference type="Pfam" id="PF00466">
    <property type="entry name" value="Ribosomal_L10"/>
    <property type="match status" value="1"/>
</dbReference>
<dbReference type="CDD" id="cd05797">
    <property type="entry name" value="Ribosomal_L10"/>
    <property type="match status" value="1"/>
</dbReference>
<organism evidence="7 8">
    <name type="scientific">Sutterella parvirubra YIT 11816</name>
    <dbReference type="NCBI Taxonomy" id="762967"/>
    <lineage>
        <taxon>Bacteria</taxon>
        <taxon>Pseudomonadati</taxon>
        <taxon>Pseudomonadota</taxon>
        <taxon>Betaproteobacteria</taxon>
        <taxon>Burkholderiales</taxon>
        <taxon>Sutterellaceae</taxon>
        <taxon>Sutterella</taxon>
    </lineage>
</organism>
<evidence type="ECO:0000256" key="4">
    <source>
        <dbReference type="ARBA" id="ARBA00023274"/>
    </source>
</evidence>
<keyword evidence="6" id="KW-0694">RNA-binding</keyword>
<evidence type="ECO:0000256" key="6">
    <source>
        <dbReference type="HAMAP-Rule" id="MF_00362"/>
    </source>
</evidence>
<dbReference type="InterPro" id="IPR043141">
    <property type="entry name" value="Ribosomal_uL10-like_sf"/>
</dbReference>
<dbReference type="GO" id="GO:0003735">
    <property type="term" value="F:structural constituent of ribosome"/>
    <property type="evidence" value="ECO:0007669"/>
    <property type="project" value="InterPro"/>
</dbReference>
<dbReference type="SUPFAM" id="SSF160369">
    <property type="entry name" value="Ribosomal protein L10-like"/>
    <property type="match status" value="1"/>
</dbReference>
<dbReference type="NCBIfam" id="NF000955">
    <property type="entry name" value="PRK00099.1-1"/>
    <property type="match status" value="1"/>
</dbReference>
<evidence type="ECO:0000256" key="1">
    <source>
        <dbReference type="ARBA" id="ARBA00002633"/>
    </source>
</evidence>
<evidence type="ECO:0000313" key="7">
    <source>
        <dbReference type="EMBL" id="EHY32423.1"/>
    </source>
</evidence>
<dbReference type="STRING" id="762967.HMPREF9440_00183"/>
<dbReference type="EMBL" id="AFBQ01000022">
    <property type="protein sequence ID" value="EHY32423.1"/>
    <property type="molecule type" value="Genomic_DNA"/>
</dbReference>
<dbReference type="HOGENOM" id="CLU_092227_0_0_4"/>
<evidence type="ECO:0000256" key="5">
    <source>
        <dbReference type="ARBA" id="ARBA00035202"/>
    </source>
</evidence>
<keyword evidence="3 6" id="KW-0689">Ribosomal protein</keyword>
<dbReference type="PANTHER" id="PTHR11560">
    <property type="entry name" value="39S RIBOSOMAL PROTEIN L10, MITOCHONDRIAL"/>
    <property type="match status" value="1"/>
</dbReference>
<evidence type="ECO:0000313" key="8">
    <source>
        <dbReference type="Proteomes" id="UP000004956"/>
    </source>
</evidence>
<protein>
    <recommendedName>
        <fullName evidence="5 6">Large ribosomal subunit protein uL10</fullName>
    </recommendedName>
</protein>
<dbReference type="GO" id="GO:0006412">
    <property type="term" value="P:translation"/>
    <property type="evidence" value="ECO:0007669"/>
    <property type="project" value="UniProtKB-UniRule"/>
</dbReference>
<dbReference type="GO" id="GO:0015934">
    <property type="term" value="C:large ribosomal subunit"/>
    <property type="evidence" value="ECO:0007669"/>
    <property type="project" value="InterPro"/>
</dbReference>
<dbReference type="Proteomes" id="UP000004956">
    <property type="component" value="Unassembled WGS sequence"/>
</dbReference>
<dbReference type="InterPro" id="IPR002363">
    <property type="entry name" value="Ribosomal_uL10_CS_bac"/>
</dbReference>
<comment type="subunit">
    <text evidence="6">Part of the ribosomal stalk of the 50S ribosomal subunit. The N-terminus interacts with L11 and the large rRNA to form the base of the stalk. The C-terminus forms an elongated spine to which L12 dimers bind in a sequential fashion forming a multimeric L10(L12)X complex.</text>
</comment>
<dbReference type="Gene3D" id="3.30.70.1730">
    <property type="match status" value="1"/>
</dbReference>
<keyword evidence="6" id="KW-0699">rRNA-binding</keyword>
<keyword evidence="4 6" id="KW-0687">Ribonucleoprotein</keyword>
<comment type="function">
    <text evidence="1 6">Forms part of the ribosomal stalk, playing a central role in the interaction of the ribosome with GTP-bound translation factors.</text>
</comment>
<comment type="caution">
    <text evidence="7">The sequence shown here is derived from an EMBL/GenBank/DDBJ whole genome shotgun (WGS) entry which is preliminary data.</text>
</comment>
<dbReference type="HAMAP" id="MF_00362">
    <property type="entry name" value="Ribosomal_uL10"/>
    <property type="match status" value="1"/>
</dbReference>
<dbReference type="PROSITE" id="PS01109">
    <property type="entry name" value="RIBOSOMAL_L10"/>
    <property type="match status" value="1"/>
</dbReference>
<dbReference type="InterPro" id="IPR022973">
    <property type="entry name" value="Ribosomal_uL10_bac"/>
</dbReference>
<gene>
    <name evidence="6" type="primary">rplJ</name>
    <name evidence="7" type="ORF">HMPREF9440_00183</name>
</gene>
<dbReference type="PATRIC" id="fig|762967.3.peg.154"/>
<reference evidence="7 8" key="1">
    <citation type="submission" date="2011-11" db="EMBL/GenBank/DDBJ databases">
        <authorList>
            <person name="Weinstock G."/>
            <person name="Sodergren E."/>
            <person name="Clifton S."/>
            <person name="Fulton L."/>
            <person name="Fulton B."/>
            <person name="Courtney L."/>
            <person name="Fronick C."/>
            <person name="Harrison M."/>
            <person name="Strong C."/>
            <person name="Farmer C."/>
            <person name="Delahaunty K."/>
            <person name="Markovic C."/>
            <person name="Hall O."/>
            <person name="Minx P."/>
            <person name="Tomlinson C."/>
            <person name="Mitreva M."/>
            <person name="Hou S."/>
            <person name="Chen J."/>
            <person name="Wollam A."/>
            <person name="Pepin K.H."/>
            <person name="Johnson M."/>
            <person name="Bhonagiri V."/>
            <person name="Zhang X."/>
            <person name="Suruliraj S."/>
            <person name="Warren W."/>
            <person name="Chinwalla A."/>
            <person name="Mardis E.R."/>
            <person name="Wilson R.K."/>
        </authorList>
    </citation>
    <scope>NUCLEOTIDE SEQUENCE [LARGE SCALE GENOMIC DNA]</scope>
    <source>
        <strain evidence="7 8">YIT 11816</strain>
    </source>
</reference>
<proteinExistence type="inferred from homology"/>
<dbReference type="Gene3D" id="6.10.250.290">
    <property type="match status" value="1"/>
</dbReference>
<evidence type="ECO:0000256" key="3">
    <source>
        <dbReference type="ARBA" id="ARBA00022980"/>
    </source>
</evidence>
<comment type="similarity">
    <text evidence="2 6">Belongs to the universal ribosomal protein uL10 family.</text>
</comment>
<dbReference type="GO" id="GO:0070180">
    <property type="term" value="F:large ribosomal subunit rRNA binding"/>
    <property type="evidence" value="ECO:0007669"/>
    <property type="project" value="UniProtKB-UniRule"/>
</dbReference>
<dbReference type="InterPro" id="IPR001790">
    <property type="entry name" value="Ribosomal_uL10"/>
</dbReference>
<evidence type="ECO:0000256" key="2">
    <source>
        <dbReference type="ARBA" id="ARBA00008889"/>
    </source>
</evidence>
<name>H3KBT6_9BURK</name>
<accession>H3KBT6</accession>
<dbReference type="InterPro" id="IPR047865">
    <property type="entry name" value="Ribosomal_uL10_bac_type"/>
</dbReference>